<feature type="transmembrane region" description="Helical" evidence="1">
    <location>
        <begin position="113"/>
        <end position="133"/>
    </location>
</feature>
<comment type="caution">
    <text evidence="2">The sequence shown here is derived from an EMBL/GenBank/DDBJ whole genome shotgun (WGS) entry which is preliminary data.</text>
</comment>
<dbReference type="EMBL" id="QOUX01000047">
    <property type="protein sequence ID" value="RXI96709.1"/>
    <property type="molecule type" value="Genomic_DNA"/>
</dbReference>
<evidence type="ECO:0000256" key="1">
    <source>
        <dbReference type="SAM" id="Phobius"/>
    </source>
</evidence>
<keyword evidence="3" id="KW-1185">Reference proteome</keyword>
<protein>
    <submittedName>
        <fullName evidence="2">Uncharacterized protein</fullName>
    </submittedName>
</protein>
<keyword evidence="1" id="KW-1133">Transmembrane helix</keyword>
<dbReference type="RefSeq" id="WP_129080677.1">
    <property type="nucleotide sequence ID" value="NZ_QOUX01000047.1"/>
</dbReference>
<proteinExistence type="predicted"/>
<feature type="transmembrane region" description="Helical" evidence="1">
    <location>
        <begin position="145"/>
        <end position="168"/>
    </location>
</feature>
<feature type="transmembrane region" description="Helical" evidence="1">
    <location>
        <begin position="87"/>
        <end position="107"/>
    </location>
</feature>
<dbReference type="AlphaFoldDB" id="A0A4V1LFW5"/>
<gene>
    <name evidence="2" type="ORF">DS745_23720</name>
</gene>
<keyword evidence="1" id="KW-0812">Transmembrane</keyword>
<name>A0A4V1LFW5_9BACI</name>
<keyword evidence="1" id="KW-0472">Membrane</keyword>
<dbReference type="Proteomes" id="UP000290649">
    <property type="component" value="Unassembled WGS sequence"/>
</dbReference>
<evidence type="ECO:0000313" key="3">
    <source>
        <dbReference type="Proteomes" id="UP000290649"/>
    </source>
</evidence>
<reference evidence="2 3" key="1">
    <citation type="journal article" date="2019" name="Int. J. Syst. Evol. Microbiol.">
        <title>Anaerobacillus alkaliphilus sp. nov., a novel alkaliphilic and moderately halophilic bacterium.</title>
        <authorList>
            <person name="Borsodi A.K."/>
            <person name="Aszalos J.M."/>
            <person name="Bihari P."/>
            <person name="Nagy I."/>
            <person name="Schumann P."/>
            <person name="Sproer C."/>
            <person name="Kovacs A.L."/>
            <person name="Boka K."/>
            <person name="Dobosy P."/>
            <person name="Ovari M."/>
            <person name="Szili-Kovacs T."/>
            <person name="Toth E."/>
        </authorList>
    </citation>
    <scope>NUCLEOTIDE SEQUENCE [LARGE SCALE GENOMIC DNA]</scope>
    <source>
        <strain evidence="2 3">B16-10</strain>
    </source>
</reference>
<evidence type="ECO:0000313" key="2">
    <source>
        <dbReference type="EMBL" id="RXI96709.1"/>
    </source>
</evidence>
<organism evidence="2 3">
    <name type="scientific">Anaerobacillus alkaliphilus</name>
    <dbReference type="NCBI Taxonomy" id="1548597"/>
    <lineage>
        <taxon>Bacteria</taxon>
        <taxon>Bacillati</taxon>
        <taxon>Bacillota</taxon>
        <taxon>Bacilli</taxon>
        <taxon>Bacillales</taxon>
        <taxon>Bacillaceae</taxon>
        <taxon>Anaerobacillus</taxon>
    </lineage>
</organism>
<accession>A0A4V1LFW5</accession>
<feature type="transmembrane region" description="Helical" evidence="1">
    <location>
        <begin position="54"/>
        <end position="75"/>
    </location>
</feature>
<feature type="transmembrane region" description="Helical" evidence="1">
    <location>
        <begin position="21"/>
        <end position="48"/>
    </location>
</feature>
<sequence>MEEKIVAIYEKWKKGRERENSGVYGIWFLFVVGVVYISILFSSILTLLPREYSLFMFGAITVFFYYLLKMGIPLLPYKPYKSKRSRVLHEFILGVFIPLVSIGITKIVEGSMLLGSVVLAIIVLCFMNLTIFYDDTSYWDGIKQIKPLSILVAATFFVVSYLVGYVVLK</sequence>